<evidence type="ECO:0000313" key="2">
    <source>
        <dbReference type="Proteomes" id="UP001516023"/>
    </source>
</evidence>
<sequence length="151" mass="16597">MVVTLSEPDRKLTSPLALNRPTHHRCVPLYANNQDLEPANNDVRSSSSRRHAALQISAAAAAVVARSYPSDANADDAETRKFIEFTVNNLDGDEGSTGTLVIKTHPEWAPIGVERFEVCLSAILHDFSVAFCVVPLKFLAFIVCCVFPHRH</sequence>
<accession>A0ABD3Q9I3</accession>
<dbReference type="AlphaFoldDB" id="A0ABD3Q9I3"/>
<dbReference type="EMBL" id="JABMIG020000063">
    <property type="protein sequence ID" value="KAL3796396.1"/>
    <property type="molecule type" value="Genomic_DNA"/>
</dbReference>
<dbReference type="Proteomes" id="UP001516023">
    <property type="component" value="Unassembled WGS sequence"/>
</dbReference>
<name>A0ABD3Q9I3_9STRA</name>
<gene>
    <name evidence="1" type="ORF">HJC23_004193</name>
</gene>
<proteinExistence type="predicted"/>
<keyword evidence="2" id="KW-1185">Reference proteome</keyword>
<reference evidence="1 2" key="1">
    <citation type="journal article" date="2020" name="G3 (Bethesda)">
        <title>Improved Reference Genome for Cyclotella cryptica CCMP332, a Model for Cell Wall Morphogenesis, Salinity Adaptation, and Lipid Production in Diatoms (Bacillariophyta).</title>
        <authorList>
            <person name="Roberts W.R."/>
            <person name="Downey K.M."/>
            <person name="Ruck E.C."/>
            <person name="Traller J.C."/>
            <person name="Alverson A.J."/>
        </authorList>
    </citation>
    <scope>NUCLEOTIDE SEQUENCE [LARGE SCALE GENOMIC DNA]</scope>
    <source>
        <strain evidence="1 2">CCMP332</strain>
    </source>
</reference>
<evidence type="ECO:0000313" key="1">
    <source>
        <dbReference type="EMBL" id="KAL3796396.1"/>
    </source>
</evidence>
<organism evidence="1 2">
    <name type="scientific">Cyclotella cryptica</name>
    <dbReference type="NCBI Taxonomy" id="29204"/>
    <lineage>
        <taxon>Eukaryota</taxon>
        <taxon>Sar</taxon>
        <taxon>Stramenopiles</taxon>
        <taxon>Ochrophyta</taxon>
        <taxon>Bacillariophyta</taxon>
        <taxon>Coscinodiscophyceae</taxon>
        <taxon>Thalassiosirophycidae</taxon>
        <taxon>Stephanodiscales</taxon>
        <taxon>Stephanodiscaceae</taxon>
        <taxon>Cyclotella</taxon>
    </lineage>
</organism>
<protein>
    <submittedName>
        <fullName evidence="1">Uncharacterized protein</fullName>
    </submittedName>
</protein>
<comment type="caution">
    <text evidence="1">The sequence shown here is derived from an EMBL/GenBank/DDBJ whole genome shotgun (WGS) entry which is preliminary data.</text>
</comment>